<dbReference type="AlphaFoldDB" id="A0A9D2BYD5"/>
<comment type="caution">
    <text evidence="1">The sequence shown here is derived from an EMBL/GenBank/DDBJ whole genome shotgun (WGS) entry which is preliminary data.</text>
</comment>
<dbReference type="EMBL" id="DXDX01000041">
    <property type="protein sequence ID" value="HIY20673.1"/>
    <property type="molecule type" value="Genomic_DNA"/>
</dbReference>
<dbReference type="Proteomes" id="UP000823868">
    <property type="component" value="Unassembled WGS sequence"/>
</dbReference>
<evidence type="ECO:0000313" key="2">
    <source>
        <dbReference type="Proteomes" id="UP000823868"/>
    </source>
</evidence>
<protein>
    <submittedName>
        <fullName evidence="1">Uncharacterized protein</fullName>
    </submittedName>
</protein>
<sequence>MENPVLCRLERLGGCVQPLWLYTLLTVGDLERYPLWAWNEALSQAVGHRVSCPSYRALVRRLEEAVRVEN</sequence>
<proteinExistence type="predicted"/>
<gene>
    <name evidence="1" type="ORF">H9841_02070</name>
</gene>
<reference evidence="1" key="1">
    <citation type="journal article" date="2021" name="PeerJ">
        <title>Extensive microbial diversity within the chicken gut microbiome revealed by metagenomics and culture.</title>
        <authorList>
            <person name="Gilroy R."/>
            <person name="Ravi A."/>
            <person name="Getino M."/>
            <person name="Pursley I."/>
            <person name="Horton D.L."/>
            <person name="Alikhan N.F."/>
            <person name="Baker D."/>
            <person name="Gharbi K."/>
            <person name="Hall N."/>
            <person name="Watson M."/>
            <person name="Adriaenssens E.M."/>
            <person name="Foster-Nyarko E."/>
            <person name="Jarju S."/>
            <person name="Secka A."/>
            <person name="Antonio M."/>
            <person name="Oren A."/>
            <person name="Chaudhuri R.R."/>
            <person name="La Ragione R."/>
            <person name="Hildebrand F."/>
            <person name="Pallen M.J."/>
        </authorList>
    </citation>
    <scope>NUCLEOTIDE SEQUENCE</scope>
    <source>
        <strain evidence="1">ChiBcec16_6824</strain>
    </source>
</reference>
<organism evidence="1 2">
    <name type="scientific">Candidatus Flavonifractor merdigallinarum</name>
    <dbReference type="NCBI Taxonomy" id="2838589"/>
    <lineage>
        <taxon>Bacteria</taxon>
        <taxon>Bacillati</taxon>
        <taxon>Bacillota</taxon>
        <taxon>Clostridia</taxon>
        <taxon>Eubacteriales</taxon>
        <taxon>Oscillospiraceae</taxon>
        <taxon>Flavonifractor</taxon>
    </lineage>
</organism>
<accession>A0A9D2BYD5</accession>
<name>A0A9D2BYD5_9FIRM</name>
<reference evidence="1" key="2">
    <citation type="submission" date="2021-04" db="EMBL/GenBank/DDBJ databases">
        <authorList>
            <person name="Gilroy R."/>
        </authorList>
    </citation>
    <scope>NUCLEOTIDE SEQUENCE</scope>
    <source>
        <strain evidence="1">ChiBcec16_6824</strain>
    </source>
</reference>
<evidence type="ECO:0000313" key="1">
    <source>
        <dbReference type="EMBL" id="HIY20673.1"/>
    </source>
</evidence>